<dbReference type="PANTHER" id="PTHR23514:SF3">
    <property type="entry name" value="BYPASS OF STOP CODON PROTEIN 6"/>
    <property type="match status" value="1"/>
</dbReference>
<comment type="similarity">
    <text evidence="2">Belongs to the major facilitator superfamily.</text>
</comment>
<feature type="transmembrane region" description="Helical" evidence="7">
    <location>
        <begin position="201"/>
        <end position="222"/>
    </location>
</feature>
<dbReference type="RefSeq" id="WP_250902140.1">
    <property type="nucleotide sequence ID" value="NZ_JAUHGV010000001.1"/>
</dbReference>
<reference evidence="9" key="1">
    <citation type="submission" date="2023-06" db="EMBL/GenBank/DDBJ databases">
        <title>Two Chryseobacterium gambrini strains from China.</title>
        <authorList>
            <person name="Zeng J."/>
            <person name="Wu Y."/>
        </authorList>
    </citation>
    <scope>NUCLEOTIDE SEQUENCE</scope>
    <source>
        <strain evidence="9">SQ219</strain>
    </source>
</reference>
<feature type="transmembrane region" description="Helical" evidence="7">
    <location>
        <begin position="275"/>
        <end position="297"/>
    </location>
</feature>
<proteinExistence type="inferred from homology"/>
<organism evidence="9 10">
    <name type="scientific">Chryseobacterium gambrini</name>
    <dbReference type="NCBI Taxonomy" id="373672"/>
    <lineage>
        <taxon>Bacteria</taxon>
        <taxon>Pseudomonadati</taxon>
        <taxon>Bacteroidota</taxon>
        <taxon>Flavobacteriia</taxon>
        <taxon>Flavobacteriales</taxon>
        <taxon>Weeksellaceae</taxon>
        <taxon>Chryseobacterium group</taxon>
        <taxon>Chryseobacterium</taxon>
    </lineage>
</organism>
<feature type="transmembrane region" description="Helical" evidence="7">
    <location>
        <begin position="138"/>
        <end position="156"/>
    </location>
</feature>
<feature type="transmembrane region" description="Helical" evidence="7">
    <location>
        <begin position="74"/>
        <end position="91"/>
    </location>
</feature>
<feature type="transmembrane region" description="Helical" evidence="7">
    <location>
        <begin position="43"/>
        <end position="62"/>
    </location>
</feature>
<dbReference type="AlphaFoldDB" id="A0AAJ1R0I3"/>
<dbReference type="InterPro" id="IPR020846">
    <property type="entry name" value="MFS_dom"/>
</dbReference>
<dbReference type="InterPro" id="IPR051788">
    <property type="entry name" value="MFS_Transporter"/>
</dbReference>
<evidence type="ECO:0000256" key="4">
    <source>
        <dbReference type="ARBA" id="ARBA00022692"/>
    </source>
</evidence>
<comment type="caution">
    <text evidence="9">The sequence shown here is derived from an EMBL/GenBank/DDBJ whole genome shotgun (WGS) entry which is preliminary data.</text>
</comment>
<dbReference type="Gene3D" id="1.20.1250.20">
    <property type="entry name" value="MFS general substrate transporter like domains"/>
    <property type="match status" value="2"/>
</dbReference>
<dbReference type="SUPFAM" id="SSF103473">
    <property type="entry name" value="MFS general substrate transporter"/>
    <property type="match status" value="1"/>
</dbReference>
<feature type="transmembrane region" description="Helical" evidence="7">
    <location>
        <begin position="303"/>
        <end position="323"/>
    </location>
</feature>
<evidence type="ECO:0000313" key="10">
    <source>
        <dbReference type="Proteomes" id="UP001225933"/>
    </source>
</evidence>
<keyword evidence="5 7" id="KW-1133">Transmembrane helix</keyword>
<accession>A0AAJ1R0I3</accession>
<evidence type="ECO:0000259" key="8">
    <source>
        <dbReference type="PROSITE" id="PS50850"/>
    </source>
</evidence>
<feature type="transmembrane region" description="Helical" evidence="7">
    <location>
        <begin position="367"/>
        <end position="388"/>
    </location>
</feature>
<keyword evidence="6 7" id="KW-0472">Membrane</keyword>
<comment type="subcellular location">
    <subcellularLocation>
        <location evidence="1">Endomembrane system</location>
        <topology evidence="1">Multi-pass membrane protein</topology>
    </subcellularLocation>
</comment>
<evidence type="ECO:0000256" key="7">
    <source>
        <dbReference type="SAM" id="Phobius"/>
    </source>
</evidence>
<feature type="transmembrane region" description="Helical" evidence="7">
    <location>
        <begin position="335"/>
        <end position="361"/>
    </location>
</feature>
<keyword evidence="4 7" id="KW-0812">Transmembrane</keyword>
<sequence length="397" mass="44648">MTTKLSKISLPLKLTFLIFSMVLNCMGIVILQLSEAKITYDKLGFLESFKDLPIAFISLFAVNFISKTGTKKSLISALTIVGICSLILPFVEVFWFYKLWFAIIGACFAIGKICVFGIIRNNISDEKSLAKTMNSVEASFMIGVFVVNIGFGWIISSRFSEFWKFGFLSISVLSAITIFLFSKLPVSEPEKMKSENIFKEVAEIINPLIIIFLAVIFSIVFLEQSFNSWLPSFYKNHLKVNSFFALQASSFLALFSYAGRTITANVIQRFSLSKYYILCIASIATVLLIIIGIQFSGWDDSKILLFLFPVIGLFLSPLYPVINSKMIATIDKSKANLFTSLIVIFSSLGSSVSSIIMSVLFENQLLNYYSVYILSAVILLFTISLIYFRFADTKFRK</sequence>
<protein>
    <submittedName>
        <fullName evidence="9">MFS transporter</fullName>
    </submittedName>
</protein>
<dbReference type="InterPro" id="IPR011701">
    <property type="entry name" value="MFS"/>
</dbReference>
<dbReference type="GO" id="GO:0016020">
    <property type="term" value="C:membrane"/>
    <property type="evidence" value="ECO:0007669"/>
    <property type="project" value="TreeGrafter"/>
</dbReference>
<feature type="domain" description="Major facilitator superfamily (MFS) profile" evidence="8">
    <location>
        <begin position="8"/>
        <end position="394"/>
    </location>
</feature>
<dbReference type="GO" id="GO:0012505">
    <property type="term" value="C:endomembrane system"/>
    <property type="evidence" value="ECO:0007669"/>
    <property type="project" value="UniProtKB-SubCell"/>
</dbReference>
<feature type="transmembrane region" description="Helical" evidence="7">
    <location>
        <begin position="97"/>
        <end position="118"/>
    </location>
</feature>
<evidence type="ECO:0000256" key="6">
    <source>
        <dbReference type="ARBA" id="ARBA00023136"/>
    </source>
</evidence>
<evidence type="ECO:0000256" key="2">
    <source>
        <dbReference type="ARBA" id="ARBA00008335"/>
    </source>
</evidence>
<keyword evidence="3" id="KW-0813">Transport</keyword>
<dbReference type="GO" id="GO:0022857">
    <property type="term" value="F:transmembrane transporter activity"/>
    <property type="evidence" value="ECO:0007669"/>
    <property type="project" value="InterPro"/>
</dbReference>
<evidence type="ECO:0000256" key="1">
    <source>
        <dbReference type="ARBA" id="ARBA00004127"/>
    </source>
</evidence>
<feature type="transmembrane region" description="Helical" evidence="7">
    <location>
        <begin position="12"/>
        <end position="31"/>
    </location>
</feature>
<dbReference type="Pfam" id="PF07690">
    <property type="entry name" value="MFS_1"/>
    <property type="match status" value="1"/>
</dbReference>
<feature type="transmembrane region" description="Helical" evidence="7">
    <location>
        <begin position="242"/>
        <end position="263"/>
    </location>
</feature>
<dbReference type="Proteomes" id="UP001225933">
    <property type="component" value="Unassembled WGS sequence"/>
</dbReference>
<dbReference type="PANTHER" id="PTHR23514">
    <property type="entry name" value="BYPASS OF STOP CODON PROTEIN 6"/>
    <property type="match status" value="1"/>
</dbReference>
<evidence type="ECO:0000256" key="3">
    <source>
        <dbReference type="ARBA" id="ARBA00022448"/>
    </source>
</evidence>
<dbReference type="InterPro" id="IPR036259">
    <property type="entry name" value="MFS_trans_sf"/>
</dbReference>
<dbReference type="PROSITE" id="PS50850">
    <property type="entry name" value="MFS"/>
    <property type="match status" value="1"/>
</dbReference>
<evidence type="ECO:0000256" key="5">
    <source>
        <dbReference type="ARBA" id="ARBA00022989"/>
    </source>
</evidence>
<feature type="transmembrane region" description="Helical" evidence="7">
    <location>
        <begin position="162"/>
        <end position="181"/>
    </location>
</feature>
<dbReference type="EMBL" id="JAUHGV010000001">
    <property type="protein sequence ID" value="MDN4010862.1"/>
    <property type="molecule type" value="Genomic_DNA"/>
</dbReference>
<evidence type="ECO:0000313" key="9">
    <source>
        <dbReference type="EMBL" id="MDN4010862.1"/>
    </source>
</evidence>
<gene>
    <name evidence="9" type="ORF">QX233_00155</name>
</gene>
<name>A0AAJ1R0I3_9FLAO</name>